<dbReference type="InterPro" id="IPR038266">
    <property type="entry name" value="NapC/NirT_cytc_sf"/>
</dbReference>
<evidence type="ECO:0000256" key="7">
    <source>
        <dbReference type="ARBA" id="ARBA00022723"/>
    </source>
</evidence>
<dbReference type="InterPro" id="IPR005126">
    <property type="entry name" value="NapC/NirT_cyt_c_N"/>
</dbReference>
<keyword evidence="5" id="KW-0349">Heme</keyword>
<keyword evidence="14" id="KW-1185">Reference proteome</keyword>
<dbReference type="PANTHER" id="PTHR30333:SF1">
    <property type="entry name" value="CYTOCHROME C-TYPE PROTEIN NAPC"/>
    <property type="match status" value="1"/>
</dbReference>
<dbReference type="Gene3D" id="1.10.3820.10">
    <property type="entry name" value="Di-heme elbow motif domain"/>
    <property type="match status" value="1"/>
</dbReference>
<dbReference type="STRING" id="317577.GCA_000419625_00693"/>
<evidence type="ECO:0000256" key="11">
    <source>
        <dbReference type="ARBA" id="ARBA00023136"/>
    </source>
</evidence>
<comment type="similarity">
    <text evidence="2">Belongs to the NapC/NirT/NrfH family.</text>
</comment>
<dbReference type="OrthoDB" id="9791652at2"/>
<dbReference type="GO" id="GO:0009055">
    <property type="term" value="F:electron transfer activity"/>
    <property type="evidence" value="ECO:0007669"/>
    <property type="project" value="TreeGrafter"/>
</dbReference>
<dbReference type="AlphaFoldDB" id="A0A221STK7"/>
<keyword evidence="4" id="KW-1003">Cell membrane</keyword>
<keyword evidence="3" id="KW-0813">Transport</keyword>
<dbReference type="Proteomes" id="UP000259030">
    <property type="component" value="Chromosome"/>
</dbReference>
<evidence type="ECO:0000259" key="12">
    <source>
        <dbReference type="Pfam" id="PF03264"/>
    </source>
</evidence>
<evidence type="ECO:0000256" key="8">
    <source>
        <dbReference type="ARBA" id="ARBA00022982"/>
    </source>
</evidence>
<dbReference type="NCBIfam" id="TIGR03153">
    <property type="entry name" value="cytochr_NrfH"/>
    <property type="match status" value="1"/>
</dbReference>
<evidence type="ECO:0000256" key="6">
    <source>
        <dbReference type="ARBA" id="ARBA00022692"/>
    </source>
</evidence>
<evidence type="ECO:0000256" key="2">
    <source>
        <dbReference type="ARBA" id="ARBA00007395"/>
    </source>
</evidence>
<dbReference type="GO" id="GO:0022900">
    <property type="term" value="P:electron transport chain"/>
    <property type="evidence" value="ECO:0007669"/>
    <property type="project" value="InterPro"/>
</dbReference>
<keyword evidence="8" id="KW-0249">Electron transport</keyword>
<reference evidence="13 14" key="1">
    <citation type="submission" date="2017-05" db="EMBL/GenBank/DDBJ databases">
        <title>The complete genome sequence of Deinococcus ficus isolated from the rhizosphere of the Ficus religiosa L. in Taiwan.</title>
        <authorList>
            <person name="Wu K.-M."/>
            <person name="Liao T.-L."/>
            <person name="Liu Y.-M."/>
            <person name="Young C.-C."/>
            <person name="Tsai S.-F."/>
        </authorList>
    </citation>
    <scope>NUCLEOTIDE SEQUENCE [LARGE SCALE GENOMIC DNA]</scope>
    <source>
        <strain evidence="13 14">CC-FR2-10</strain>
    </source>
</reference>
<dbReference type="GO" id="GO:0009061">
    <property type="term" value="P:anaerobic respiration"/>
    <property type="evidence" value="ECO:0007669"/>
    <property type="project" value="TreeGrafter"/>
</dbReference>
<proteinExistence type="inferred from homology"/>
<dbReference type="SUPFAM" id="SSF48695">
    <property type="entry name" value="Multiheme cytochromes"/>
    <property type="match status" value="1"/>
</dbReference>
<sequence>MEDQHVPRTLILIAVALASLVAGLGAFTFTHAKGWSYLSKDPKSCINCHVMNPQWDSWQHSSHKNVADCITCHMPHTFVNKWYTKALNGWNHGKAFTTGNFPEPMVITKRNKEIVLENCVECHKTTVSTMHVSMSKKHEADEPTCTTCHGNVGHQGNK</sequence>
<dbReference type="InterPro" id="IPR017571">
    <property type="entry name" value="NrfH"/>
</dbReference>
<protein>
    <submittedName>
        <fullName evidence="13">Cytochrome c nitrite reductase small subunit</fullName>
    </submittedName>
</protein>
<keyword evidence="6" id="KW-0812">Transmembrane</keyword>
<gene>
    <name evidence="13" type="ORF">DFI_02245</name>
</gene>
<evidence type="ECO:0000256" key="5">
    <source>
        <dbReference type="ARBA" id="ARBA00022617"/>
    </source>
</evidence>
<evidence type="ECO:0000256" key="10">
    <source>
        <dbReference type="ARBA" id="ARBA00023004"/>
    </source>
</evidence>
<dbReference type="InterPro" id="IPR051174">
    <property type="entry name" value="Cytochrome_c-type_ET"/>
</dbReference>
<evidence type="ECO:0000256" key="3">
    <source>
        <dbReference type="ARBA" id="ARBA00022448"/>
    </source>
</evidence>
<evidence type="ECO:0000256" key="1">
    <source>
        <dbReference type="ARBA" id="ARBA00004236"/>
    </source>
</evidence>
<dbReference type="GO" id="GO:0046872">
    <property type="term" value="F:metal ion binding"/>
    <property type="evidence" value="ECO:0007669"/>
    <property type="project" value="UniProtKB-KW"/>
</dbReference>
<accession>A0A221STK7</accession>
<keyword evidence="9" id="KW-1133">Transmembrane helix</keyword>
<keyword evidence="7" id="KW-0479">Metal-binding</keyword>
<comment type="subcellular location">
    <subcellularLocation>
        <location evidence="1">Cell membrane</location>
    </subcellularLocation>
</comment>
<name>A0A221STK7_9DEIO</name>
<dbReference type="PANTHER" id="PTHR30333">
    <property type="entry name" value="CYTOCHROME C-TYPE PROTEIN"/>
    <property type="match status" value="1"/>
</dbReference>
<dbReference type="EMBL" id="CP021081">
    <property type="protein sequence ID" value="ASN79979.1"/>
    <property type="molecule type" value="Genomic_DNA"/>
</dbReference>
<organism evidence="13 14">
    <name type="scientific">Deinococcus ficus</name>
    <dbReference type="NCBI Taxonomy" id="317577"/>
    <lineage>
        <taxon>Bacteria</taxon>
        <taxon>Thermotogati</taxon>
        <taxon>Deinococcota</taxon>
        <taxon>Deinococci</taxon>
        <taxon>Deinococcales</taxon>
        <taxon>Deinococcaceae</taxon>
        <taxon>Deinococcus</taxon>
    </lineage>
</organism>
<keyword evidence="11" id="KW-0472">Membrane</keyword>
<feature type="domain" description="NapC/NirT cytochrome c N-terminal" evidence="12">
    <location>
        <begin position="11"/>
        <end position="155"/>
    </location>
</feature>
<keyword evidence="10" id="KW-0408">Iron</keyword>
<dbReference type="KEGG" id="dfc:DFI_02245"/>
<evidence type="ECO:0000313" key="14">
    <source>
        <dbReference type="Proteomes" id="UP000259030"/>
    </source>
</evidence>
<dbReference type="InterPro" id="IPR036280">
    <property type="entry name" value="Multihaem_cyt_sf"/>
</dbReference>
<evidence type="ECO:0000256" key="4">
    <source>
        <dbReference type="ARBA" id="ARBA00022475"/>
    </source>
</evidence>
<dbReference type="GO" id="GO:0005886">
    <property type="term" value="C:plasma membrane"/>
    <property type="evidence" value="ECO:0007669"/>
    <property type="project" value="UniProtKB-SubCell"/>
</dbReference>
<dbReference type="Pfam" id="PF03264">
    <property type="entry name" value="Cytochrom_NNT"/>
    <property type="match status" value="1"/>
</dbReference>
<evidence type="ECO:0000313" key="13">
    <source>
        <dbReference type="EMBL" id="ASN79979.1"/>
    </source>
</evidence>
<evidence type="ECO:0000256" key="9">
    <source>
        <dbReference type="ARBA" id="ARBA00022989"/>
    </source>
</evidence>